<sequence>MTLARHTSSRGLFNPAVPYASSGSDGAALTLSGAQSSSQNFGFMSMADFPSSGGGDTGRRLFRRTSAQRGTLFRSPDEQATHSVAAPTLWTTPKPTLSLSTFGDNKFDTRSDSEDDGFDSDETTVPGFRSRSTTPTPPQPPRCQITKQVRFLLSSDGEESSFEESESQDPFDYQRVELQIFGPHALREPYQEPSVRRIAIGRTALGKYTLPASNEEKIAGVEVSKLGKWPTLFGAEGRVDFIYSSPDDSEDSDETGSTSSSDEEDTITIAVDALRLAEDAAFDLGLLQLAGALGPRKGEESSSEEEEEGEEYMGDDEDDFDMELEGICTSLSQLRELAIEEFAPVDFRTQREGFLEEIYFEFSD</sequence>
<proteinExistence type="predicted"/>
<evidence type="ECO:0000313" key="2">
    <source>
        <dbReference type="EMBL" id="TFL05565.1"/>
    </source>
</evidence>
<feature type="compositionally biased region" description="Acidic residues" evidence="1">
    <location>
        <begin position="301"/>
        <end position="317"/>
    </location>
</feature>
<dbReference type="AlphaFoldDB" id="A0A5C3QUG6"/>
<gene>
    <name evidence="2" type="ORF">BDV98DRAFT_629853</name>
</gene>
<feature type="compositionally biased region" description="Polar residues" evidence="1">
    <location>
        <begin position="89"/>
        <end position="103"/>
    </location>
</feature>
<reference evidence="2 3" key="1">
    <citation type="journal article" date="2019" name="Nat. Ecol. Evol.">
        <title>Megaphylogeny resolves global patterns of mushroom evolution.</title>
        <authorList>
            <person name="Varga T."/>
            <person name="Krizsan K."/>
            <person name="Foldi C."/>
            <person name="Dima B."/>
            <person name="Sanchez-Garcia M."/>
            <person name="Sanchez-Ramirez S."/>
            <person name="Szollosi G.J."/>
            <person name="Szarkandi J.G."/>
            <person name="Papp V."/>
            <person name="Albert L."/>
            <person name="Andreopoulos W."/>
            <person name="Angelini C."/>
            <person name="Antonin V."/>
            <person name="Barry K.W."/>
            <person name="Bougher N.L."/>
            <person name="Buchanan P."/>
            <person name="Buyck B."/>
            <person name="Bense V."/>
            <person name="Catcheside P."/>
            <person name="Chovatia M."/>
            <person name="Cooper J."/>
            <person name="Damon W."/>
            <person name="Desjardin D."/>
            <person name="Finy P."/>
            <person name="Geml J."/>
            <person name="Haridas S."/>
            <person name="Hughes K."/>
            <person name="Justo A."/>
            <person name="Karasinski D."/>
            <person name="Kautmanova I."/>
            <person name="Kiss B."/>
            <person name="Kocsube S."/>
            <person name="Kotiranta H."/>
            <person name="LaButti K.M."/>
            <person name="Lechner B.E."/>
            <person name="Liimatainen K."/>
            <person name="Lipzen A."/>
            <person name="Lukacs Z."/>
            <person name="Mihaltcheva S."/>
            <person name="Morgado L.N."/>
            <person name="Niskanen T."/>
            <person name="Noordeloos M.E."/>
            <person name="Ohm R.A."/>
            <person name="Ortiz-Santana B."/>
            <person name="Ovrebo C."/>
            <person name="Racz N."/>
            <person name="Riley R."/>
            <person name="Savchenko A."/>
            <person name="Shiryaev A."/>
            <person name="Soop K."/>
            <person name="Spirin V."/>
            <person name="Szebenyi C."/>
            <person name="Tomsovsky M."/>
            <person name="Tulloss R.E."/>
            <person name="Uehling J."/>
            <person name="Grigoriev I.V."/>
            <person name="Vagvolgyi C."/>
            <person name="Papp T."/>
            <person name="Martin F.M."/>
            <person name="Miettinen O."/>
            <person name="Hibbett D.S."/>
            <person name="Nagy L.G."/>
        </authorList>
    </citation>
    <scope>NUCLEOTIDE SEQUENCE [LARGE SCALE GENOMIC DNA]</scope>
    <source>
        <strain evidence="2 3">CBS 309.79</strain>
    </source>
</reference>
<dbReference type="Proteomes" id="UP000305067">
    <property type="component" value="Unassembled WGS sequence"/>
</dbReference>
<name>A0A5C3QUG6_9AGAR</name>
<feature type="region of interest" description="Disordered" evidence="1">
    <location>
        <begin position="69"/>
        <end position="143"/>
    </location>
</feature>
<accession>A0A5C3QUG6</accession>
<feature type="compositionally biased region" description="Acidic residues" evidence="1">
    <location>
        <begin position="113"/>
        <end position="122"/>
    </location>
</feature>
<evidence type="ECO:0000313" key="3">
    <source>
        <dbReference type="Proteomes" id="UP000305067"/>
    </source>
</evidence>
<evidence type="ECO:0000256" key="1">
    <source>
        <dbReference type="SAM" id="MobiDB-lite"/>
    </source>
</evidence>
<dbReference type="EMBL" id="ML178816">
    <property type="protein sequence ID" value="TFL05565.1"/>
    <property type="molecule type" value="Genomic_DNA"/>
</dbReference>
<feature type="region of interest" description="Disordered" evidence="1">
    <location>
        <begin position="294"/>
        <end position="317"/>
    </location>
</feature>
<feature type="region of interest" description="Disordered" evidence="1">
    <location>
        <begin position="243"/>
        <end position="264"/>
    </location>
</feature>
<organism evidence="2 3">
    <name type="scientific">Pterulicium gracile</name>
    <dbReference type="NCBI Taxonomy" id="1884261"/>
    <lineage>
        <taxon>Eukaryota</taxon>
        <taxon>Fungi</taxon>
        <taxon>Dikarya</taxon>
        <taxon>Basidiomycota</taxon>
        <taxon>Agaricomycotina</taxon>
        <taxon>Agaricomycetes</taxon>
        <taxon>Agaricomycetidae</taxon>
        <taxon>Agaricales</taxon>
        <taxon>Pleurotineae</taxon>
        <taxon>Pterulaceae</taxon>
        <taxon>Pterulicium</taxon>
    </lineage>
</organism>
<protein>
    <submittedName>
        <fullName evidence="2">Uncharacterized protein</fullName>
    </submittedName>
</protein>
<keyword evidence="3" id="KW-1185">Reference proteome</keyword>